<accession>A0ABT5P3F6</accession>
<dbReference type="InterPro" id="IPR001242">
    <property type="entry name" value="Condensation_dom"/>
</dbReference>
<dbReference type="PANTHER" id="PTHR45398">
    <property type="match status" value="1"/>
</dbReference>
<dbReference type="Gene3D" id="3.30.559.30">
    <property type="entry name" value="Nonribosomal peptide synthetase, condensation domain"/>
    <property type="match status" value="1"/>
</dbReference>
<dbReference type="RefSeq" id="WP_273891572.1">
    <property type="nucleotide sequence ID" value="NZ_JAMDGP010000030.1"/>
</dbReference>
<comment type="caution">
    <text evidence="5">The sequence shown here is derived from an EMBL/GenBank/DDBJ whole genome shotgun (WGS) entry which is preliminary data.</text>
</comment>
<feature type="domain" description="Carrier" evidence="2">
    <location>
        <begin position="501"/>
        <end position="555"/>
    </location>
</feature>
<dbReference type="Gene3D" id="3.30.300.30">
    <property type="match status" value="1"/>
</dbReference>
<evidence type="ECO:0000259" key="1">
    <source>
        <dbReference type="Pfam" id="PF00501"/>
    </source>
</evidence>
<dbReference type="InterPro" id="IPR000873">
    <property type="entry name" value="AMP-dep_synth/lig_dom"/>
</dbReference>
<dbReference type="Pfam" id="PF13193">
    <property type="entry name" value="AMP-binding_C"/>
    <property type="match status" value="1"/>
</dbReference>
<dbReference type="InterPro" id="IPR036736">
    <property type="entry name" value="ACP-like_sf"/>
</dbReference>
<dbReference type="Pfam" id="PF00550">
    <property type="entry name" value="PP-binding"/>
    <property type="match status" value="1"/>
</dbReference>
<dbReference type="EMBL" id="JAMDGZ010000007">
    <property type="protein sequence ID" value="MDD1012696.1"/>
    <property type="molecule type" value="Genomic_DNA"/>
</dbReference>
<name>A0ABT5P3F6_9PSED</name>
<keyword evidence="6" id="KW-1185">Reference proteome</keyword>
<reference evidence="5 6" key="1">
    <citation type="submission" date="2022-05" db="EMBL/GenBank/DDBJ databases">
        <title>Novel Pseudomonas spp. Isolated from a Rainbow Trout Aquaculture Facility.</title>
        <authorList>
            <person name="Testerman T."/>
            <person name="Graf J."/>
        </authorList>
    </citation>
    <scope>NUCLEOTIDE SEQUENCE [LARGE SCALE GENOMIC DNA]</scope>
    <source>
        <strain evidence="5 6">ID1025</strain>
    </source>
</reference>
<dbReference type="InterPro" id="IPR020845">
    <property type="entry name" value="AMP-binding_CS"/>
</dbReference>
<dbReference type="Pfam" id="PF00668">
    <property type="entry name" value="Condensation"/>
    <property type="match status" value="1"/>
</dbReference>
<dbReference type="SUPFAM" id="SSF52777">
    <property type="entry name" value="CoA-dependent acyltransferases"/>
    <property type="match status" value="2"/>
</dbReference>
<sequence>MLQAYVRAAGSDVVGVIDSSGSHSFASIERLRAALSAEITRTGRGAVALYASHGHLMYAALVAGLASAKRLVFIDPASDLASLQATLTSLGVSVILNGSVQSGQNLATDLAVIDLGLFEPAPVPTGEPLQLCCEDYVIFTSGSTGEAKAIVQRIDALNQHIDNYVAYVGISARNRLLQLASAGWDAGLMDIFASLKTGAMLCSLNPREMDFAAIDAMIVAHDLDVLHMTVPYLRAFYSPASTAYTAAKQLVIGGEIIHPSDIERFNQCFAVGSQLFNAYGPTECTTALHARINQGEQLRSVTWALDRPVDGVEVAVTLEPQQPYGEGIGELLLYSPWVARRLDSASGQIVALTQPSPLDPQRQCYLTGDLACREPDGAIRLLGRKDSIVKVNGQKVSLVHVESQLKRLSQVQEVCVIATVVQGNTALVAFVIASAPEIDESVVRQAAKAQLPAQQVPARFMLLERFALNRNNKIDRQALAEIAAGMAEQSIDAGQAEPLWQAVAQVLGGHQPDPTLSFIDNGGDSLRALQVVAALKRKGLVLDLEALLSDSALEQLQVQPAMNKARGKRQAASEASLPNRRFLQSRGISDLDHWNQAIVLNISGDLPTQAVSQALRAVLGHHAIEQGIHDLGQLGASTDLAQAVSQTCAAISLSNQQRVCFSQLQQVDSHQLIIACHQFEVDRYSWMLLVAELDECLSQGLHCISQWHRALRFDEWLQSYQALHAQVRNTDFWQALPWQQCATSSHRSVAFPRREAFVRAELSLGAISRLPASAQGMAEISNLLLAAILGAMSEHDDKPVQKVHLLDHGRALDKQGADLNSVFGWLTLIYPMVQQVGGVELYALAERIKAYQQATQGFAHSFGNQYFGTPRAERLTGDLDCDYSYNFLGALQSHIGSRVNVHPLSVQLLHGSPSHHLEFTGYLVDGELLLKVDYDPDRYARQDLDTVLDRIRATLE</sequence>
<dbReference type="InterPro" id="IPR025110">
    <property type="entry name" value="AMP-bd_C"/>
</dbReference>
<dbReference type="PANTHER" id="PTHR45398:SF1">
    <property type="entry name" value="ENZYME, PUTATIVE (JCVI)-RELATED"/>
    <property type="match status" value="1"/>
</dbReference>
<evidence type="ECO:0000259" key="2">
    <source>
        <dbReference type="Pfam" id="PF00550"/>
    </source>
</evidence>
<dbReference type="SUPFAM" id="SSF56801">
    <property type="entry name" value="Acetyl-CoA synthetase-like"/>
    <property type="match status" value="1"/>
</dbReference>
<dbReference type="InterPro" id="IPR045851">
    <property type="entry name" value="AMP-bd_C_sf"/>
</dbReference>
<dbReference type="InterPro" id="IPR042099">
    <property type="entry name" value="ANL_N_sf"/>
</dbReference>
<feature type="domain" description="AMP-dependent synthetase/ligase" evidence="1">
    <location>
        <begin position="28"/>
        <end position="340"/>
    </location>
</feature>
<feature type="domain" description="AMP-binding enzyme C-terminal" evidence="4">
    <location>
        <begin position="401"/>
        <end position="473"/>
    </location>
</feature>
<dbReference type="Proteomes" id="UP001148184">
    <property type="component" value="Unassembled WGS sequence"/>
</dbReference>
<dbReference type="Gene3D" id="1.10.1200.10">
    <property type="entry name" value="ACP-like"/>
    <property type="match status" value="1"/>
</dbReference>
<dbReference type="InterPro" id="IPR009081">
    <property type="entry name" value="PP-bd_ACP"/>
</dbReference>
<dbReference type="SUPFAM" id="SSF47336">
    <property type="entry name" value="ACP-like"/>
    <property type="match status" value="1"/>
</dbReference>
<evidence type="ECO:0000313" key="6">
    <source>
        <dbReference type="Proteomes" id="UP001148184"/>
    </source>
</evidence>
<feature type="domain" description="Condensation" evidence="3">
    <location>
        <begin position="647"/>
        <end position="956"/>
    </location>
</feature>
<evidence type="ECO:0000259" key="3">
    <source>
        <dbReference type="Pfam" id="PF00668"/>
    </source>
</evidence>
<dbReference type="Gene3D" id="3.40.50.12780">
    <property type="entry name" value="N-terminal domain of ligase-like"/>
    <property type="match status" value="1"/>
</dbReference>
<dbReference type="PROSITE" id="PS00455">
    <property type="entry name" value="AMP_BINDING"/>
    <property type="match status" value="1"/>
</dbReference>
<evidence type="ECO:0000259" key="4">
    <source>
        <dbReference type="Pfam" id="PF13193"/>
    </source>
</evidence>
<organism evidence="5 6">
    <name type="scientific">Pseudomonas rubra</name>
    <dbReference type="NCBI Taxonomy" id="2942627"/>
    <lineage>
        <taxon>Bacteria</taxon>
        <taxon>Pseudomonadati</taxon>
        <taxon>Pseudomonadota</taxon>
        <taxon>Gammaproteobacteria</taxon>
        <taxon>Pseudomonadales</taxon>
        <taxon>Pseudomonadaceae</taxon>
        <taxon>Pseudomonas</taxon>
    </lineage>
</organism>
<evidence type="ECO:0000313" key="5">
    <source>
        <dbReference type="EMBL" id="MDD1012696.1"/>
    </source>
</evidence>
<protein>
    <submittedName>
        <fullName evidence="5">AMP-binding protein</fullName>
    </submittedName>
</protein>
<proteinExistence type="predicted"/>
<gene>
    <name evidence="5" type="ORF">M5G17_03230</name>
</gene>
<dbReference type="Pfam" id="PF00501">
    <property type="entry name" value="AMP-binding"/>
    <property type="match status" value="1"/>
</dbReference>